<dbReference type="InterPro" id="IPR002491">
    <property type="entry name" value="ABC_transptr_periplasmic_BD"/>
</dbReference>
<dbReference type="PANTHER" id="PTHR30535:SF34">
    <property type="entry name" value="MOLYBDATE-BINDING PROTEIN MOLA"/>
    <property type="match status" value="1"/>
</dbReference>
<gene>
    <name evidence="2" type="ORF">K6K41_19495</name>
</gene>
<dbReference type="PANTHER" id="PTHR30535">
    <property type="entry name" value="VITAMIN B12-BINDING PROTEIN"/>
    <property type="match status" value="1"/>
</dbReference>
<organism evidence="2 3">
    <name type="scientific">Chenggangzhangella methanolivorans</name>
    <dbReference type="NCBI Taxonomy" id="1437009"/>
    <lineage>
        <taxon>Bacteria</taxon>
        <taxon>Pseudomonadati</taxon>
        <taxon>Pseudomonadota</taxon>
        <taxon>Alphaproteobacteria</taxon>
        <taxon>Hyphomicrobiales</taxon>
        <taxon>Methylopilaceae</taxon>
        <taxon>Chenggangzhangella</taxon>
    </lineage>
</organism>
<evidence type="ECO:0000313" key="2">
    <source>
        <dbReference type="EMBL" id="QZO02452.1"/>
    </source>
</evidence>
<feature type="domain" description="Fe/B12 periplasmic-binding" evidence="1">
    <location>
        <begin position="7"/>
        <end position="266"/>
    </location>
</feature>
<dbReference type="PROSITE" id="PS50983">
    <property type="entry name" value="FE_B12_PBP"/>
    <property type="match status" value="1"/>
</dbReference>
<evidence type="ECO:0000313" key="3">
    <source>
        <dbReference type="Proteomes" id="UP000825701"/>
    </source>
</evidence>
<reference evidence="2" key="1">
    <citation type="submission" date="2021-08" db="EMBL/GenBank/DDBJ databases">
        <authorList>
            <person name="Zhang H."/>
            <person name="Xu M."/>
            <person name="Yu Z."/>
            <person name="Yang L."/>
            <person name="Cai Y."/>
        </authorList>
    </citation>
    <scope>NUCLEOTIDE SEQUENCE</scope>
    <source>
        <strain evidence="2">CHL1</strain>
    </source>
</reference>
<dbReference type="SUPFAM" id="SSF53807">
    <property type="entry name" value="Helical backbone' metal receptor"/>
    <property type="match status" value="1"/>
</dbReference>
<evidence type="ECO:0000259" key="1">
    <source>
        <dbReference type="PROSITE" id="PS50983"/>
    </source>
</evidence>
<dbReference type="Proteomes" id="UP000825701">
    <property type="component" value="Chromosome"/>
</dbReference>
<name>A0A9E6RK07_9HYPH</name>
<sequence length="266" mass="28549">MAGPAKRIIVEAPGYYPALALLSRDAADLVVGVGATESRGQFEAEQDLAGKPRLGTMSFGTFAVETALALKPDLLIATLAGPGQQDAVERAFAAAGVPVLYVDFFVDPARNTIPSIELVGAAIGAEKQAAAFADFHRRRIATIVERLAAEKPARPKLMIYRRSADGTCCWSFAKGFMSPFFDMLRVRNIAEDKLPGMVGQLSLEAVIESDPDIFVATDWSFWAESLFGPERTREQTLARLEATTRQPGLDGLAAVASAACTRSTPR</sequence>
<dbReference type="Pfam" id="PF01497">
    <property type="entry name" value="Peripla_BP_2"/>
    <property type="match status" value="1"/>
</dbReference>
<accession>A0A9E6RK07</accession>
<dbReference type="AlphaFoldDB" id="A0A9E6RK07"/>
<protein>
    <submittedName>
        <fullName evidence="2">ABC transporter substrate-binding protein</fullName>
    </submittedName>
</protein>
<dbReference type="KEGG" id="cmet:K6K41_19495"/>
<dbReference type="EMBL" id="CP081869">
    <property type="protein sequence ID" value="QZO02452.1"/>
    <property type="molecule type" value="Genomic_DNA"/>
</dbReference>
<proteinExistence type="predicted"/>
<keyword evidence="3" id="KW-1185">Reference proteome</keyword>
<dbReference type="InterPro" id="IPR050902">
    <property type="entry name" value="ABC_Transporter_SBP"/>
</dbReference>
<dbReference type="Gene3D" id="3.40.50.1980">
    <property type="entry name" value="Nitrogenase molybdenum iron protein domain"/>
    <property type="match status" value="2"/>
</dbReference>